<organism evidence="1 2">
    <name type="scientific">Cinchona calisaya</name>
    <dbReference type="NCBI Taxonomy" id="153742"/>
    <lineage>
        <taxon>Eukaryota</taxon>
        <taxon>Viridiplantae</taxon>
        <taxon>Streptophyta</taxon>
        <taxon>Embryophyta</taxon>
        <taxon>Tracheophyta</taxon>
        <taxon>Spermatophyta</taxon>
        <taxon>Magnoliopsida</taxon>
        <taxon>eudicotyledons</taxon>
        <taxon>Gunneridae</taxon>
        <taxon>Pentapetalae</taxon>
        <taxon>asterids</taxon>
        <taxon>lamiids</taxon>
        <taxon>Gentianales</taxon>
        <taxon>Rubiaceae</taxon>
        <taxon>Cinchonoideae</taxon>
        <taxon>Cinchoneae</taxon>
        <taxon>Cinchona</taxon>
    </lineage>
</organism>
<keyword evidence="2" id="KW-1185">Reference proteome</keyword>
<dbReference type="EMBL" id="JBJUIK010000011">
    <property type="protein sequence ID" value="KAL3514339.1"/>
    <property type="molecule type" value="Genomic_DNA"/>
</dbReference>
<gene>
    <name evidence="1" type="ORF">ACH5RR_027056</name>
</gene>
<dbReference type="AlphaFoldDB" id="A0ABD2Z5I1"/>
<evidence type="ECO:0000313" key="1">
    <source>
        <dbReference type="EMBL" id="KAL3514339.1"/>
    </source>
</evidence>
<proteinExistence type="predicted"/>
<name>A0ABD2Z5I1_9GENT</name>
<dbReference type="Proteomes" id="UP001630127">
    <property type="component" value="Unassembled WGS sequence"/>
</dbReference>
<accession>A0ABD2Z5I1</accession>
<protein>
    <submittedName>
        <fullName evidence="1">Uncharacterized protein</fullName>
    </submittedName>
</protein>
<evidence type="ECO:0000313" key="2">
    <source>
        <dbReference type="Proteomes" id="UP001630127"/>
    </source>
</evidence>
<reference evidence="1 2" key="1">
    <citation type="submission" date="2024-11" db="EMBL/GenBank/DDBJ databases">
        <title>A near-complete genome assembly of Cinchona calisaya.</title>
        <authorList>
            <person name="Lian D.C."/>
            <person name="Zhao X.W."/>
            <person name="Wei L."/>
        </authorList>
    </citation>
    <scope>NUCLEOTIDE SEQUENCE [LARGE SCALE GENOMIC DNA]</scope>
    <source>
        <tissue evidence="1">Nenye</tissue>
    </source>
</reference>
<comment type="caution">
    <text evidence="1">The sequence shown here is derived from an EMBL/GenBank/DDBJ whole genome shotgun (WGS) entry which is preliminary data.</text>
</comment>
<sequence>MDANSPLDNLAENVAEEFVQGSQDSAVTEAAAAPSCAIRAAASRIAIHTTVAANDLVEFDTRPWELTFGIAVYSVVAGEIGVDATAIEPKSNDFTAAGIGEQDTAATCAEG</sequence>